<dbReference type="InterPro" id="IPR036477">
    <property type="entry name" value="Formyl_transf_N_sf"/>
</dbReference>
<dbReference type="STRING" id="282301.A0A1I8JGE9"/>
<dbReference type="PANTHER" id="PTHR11138:SF5">
    <property type="entry name" value="METHIONYL-TRNA FORMYLTRANSFERASE, MITOCHONDRIAL"/>
    <property type="match status" value="1"/>
</dbReference>
<comment type="similarity">
    <text evidence="1">Belongs to the Fmt family.</text>
</comment>
<evidence type="ECO:0000259" key="5">
    <source>
        <dbReference type="Pfam" id="PF00551"/>
    </source>
</evidence>
<organism evidence="7 9">
    <name type="scientific">Macrostomum lignano</name>
    <dbReference type="NCBI Taxonomy" id="282301"/>
    <lineage>
        <taxon>Eukaryota</taxon>
        <taxon>Metazoa</taxon>
        <taxon>Spiralia</taxon>
        <taxon>Lophotrochozoa</taxon>
        <taxon>Platyhelminthes</taxon>
        <taxon>Rhabditophora</taxon>
        <taxon>Macrostomorpha</taxon>
        <taxon>Macrostomida</taxon>
        <taxon>Macrostomidae</taxon>
        <taxon>Macrostomum</taxon>
    </lineage>
</organism>
<dbReference type="Proteomes" id="UP000095280">
    <property type="component" value="Unplaced"/>
</dbReference>
<protein>
    <recommendedName>
        <fullName evidence="2">methionyl-tRNA formyltransferase</fullName>
        <ecNumber evidence="2">2.1.2.9</ecNumber>
    </recommendedName>
</protein>
<dbReference type="Pfam" id="PF00551">
    <property type="entry name" value="Formyl_trans_N"/>
    <property type="match status" value="1"/>
</dbReference>
<evidence type="ECO:0000256" key="2">
    <source>
        <dbReference type="ARBA" id="ARBA00012261"/>
    </source>
</evidence>
<evidence type="ECO:0000313" key="7">
    <source>
        <dbReference type="Proteomes" id="UP000095280"/>
    </source>
</evidence>
<dbReference type="WBParaSite" id="maker-uti_cns_0047511-snap-gene-0.4-mRNA-1">
    <property type="protein sequence ID" value="maker-uti_cns_0047511-snap-gene-0.4-mRNA-1"/>
    <property type="gene ID" value="maker-uti_cns_0047511-snap-gene-0.4"/>
</dbReference>
<dbReference type="InterPro" id="IPR005793">
    <property type="entry name" value="Formyl_trans_C"/>
</dbReference>
<keyword evidence="7" id="KW-1185">Reference proteome</keyword>
<sequence>MVITASSRAALRVLLLGSDQFTSIHLLRLFEMFQVGRLARLELMTAGPSQCPARRLATQLSLPVHAWQPTGFQFDQFDIGVVASFGRFIPASVLHQWPLGAINVHPSLLPRWRGSAPILYTILAGDAFTGVSITEVSASGFDKGGVLLQRRLELAGDETAPMLVDRLAGLGCDCLEATLDDLPAARRAAVSQADLPYARSLAKRPDPTFAHLDWSCMSAGQVDRTVRAVGHAWPLRCRIEFGGTRHGRREAPVTLAGHRRVNLGQASELPGQIRVDLDSGLMLIGCSDGGWAGFTSLTRAGKPKLTASEMRNGYLASRGSWARLIGLPNGYFSAPARKPVTLAKNDNAEVSYSS</sequence>
<dbReference type="GO" id="GO:0005739">
    <property type="term" value="C:mitochondrion"/>
    <property type="evidence" value="ECO:0007669"/>
    <property type="project" value="TreeGrafter"/>
</dbReference>
<dbReference type="EC" id="2.1.2.9" evidence="2"/>
<keyword evidence="4" id="KW-0648">Protein biosynthesis</keyword>
<proteinExistence type="inferred from homology"/>
<evidence type="ECO:0000256" key="1">
    <source>
        <dbReference type="ARBA" id="ARBA00010699"/>
    </source>
</evidence>
<reference evidence="8 9" key="1">
    <citation type="submission" date="2016-11" db="UniProtKB">
        <authorList>
            <consortium name="WormBaseParasite"/>
        </authorList>
    </citation>
    <scope>IDENTIFICATION</scope>
</reference>
<dbReference type="CDD" id="cd08646">
    <property type="entry name" value="FMT_core_Met-tRNA-FMT_N"/>
    <property type="match status" value="1"/>
</dbReference>
<dbReference type="OrthoDB" id="10268103at2759"/>
<dbReference type="InterPro" id="IPR002376">
    <property type="entry name" value="Formyl_transf_N"/>
</dbReference>
<dbReference type="GO" id="GO:0004479">
    <property type="term" value="F:methionyl-tRNA formyltransferase activity"/>
    <property type="evidence" value="ECO:0007669"/>
    <property type="project" value="UniProtKB-EC"/>
</dbReference>
<dbReference type="PANTHER" id="PTHR11138">
    <property type="entry name" value="METHIONYL-TRNA FORMYLTRANSFERASE"/>
    <property type="match status" value="1"/>
</dbReference>
<feature type="domain" description="Formyl transferase N-terminal" evidence="5">
    <location>
        <begin position="77"/>
        <end position="171"/>
    </location>
</feature>
<accession>A0A1I8JGE9</accession>
<dbReference type="Gene3D" id="3.40.50.12230">
    <property type="match status" value="1"/>
</dbReference>
<dbReference type="InterPro" id="IPR041711">
    <property type="entry name" value="Met-tRNA-FMT_N"/>
</dbReference>
<evidence type="ECO:0000259" key="6">
    <source>
        <dbReference type="Pfam" id="PF02911"/>
    </source>
</evidence>
<evidence type="ECO:0000256" key="4">
    <source>
        <dbReference type="ARBA" id="ARBA00022917"/>
    </source>
</evidence>
<evidence type="ECO:0000313" key="8">
    <source>
        <dbReference type="WBParaSite" id="maker-uti_cns_0002859-snap-gene-0.19-mRNA-1"/>
    </source>
</evidence>
<feature type="domain" description="Formyl transferase C-terminal" evidence="6">
    <location>
        <begin position="209"/>
        <end position="314"/>
    </location>
</feature>
<dbReference type="Pfam" id="PF02911">
    <property type="entry name" value="Formyl_trans_C"/>
    <property type="match status" value="1"/>
</dbReference>
<evidence type="ECO:0000313" key="9">
    <source>
        <dbReference type="WBParaSite" id="maker-uti_cns_0047511-snap-gene-0.4-mRNA-1"/>
    </source>
</evidence>
<name>A0A1I8JGE9_9PLAT</name>
<evidence type="ECO:0000256" key="3">
    <source>
        <dbReference type="ARBA" id="ARBA00022679"/>
    </source>
</evidence>
<dbReference type="AlphaFoldDB" id="A0A1I8JGE9"/>
<keyword evidence="3" id="KW-0808">Transferase</keyword>
<dbReference type="SUPFAM" id="SSF53328">
    <property type="entry name" value="Formyltransferase"/>
    <property type="match status" value="1"/>
</dbReference>
<dbReference type="WBParaSite" id="maker-uti_cns_0002859-snap-gene-0.19-mRNA-1">
    <property type="protein sequence ID" value="maker-uti_cns_0002859-snap-gene-0.19-mRNA-1"/>
    <property type="gene ID" value="maker-uti_cns_0002859-snap-gene-0.19"/>
</dbReference>